<evidence type="ECO:0000313" key="2">
    <source>
        <dbReference type="EMBL" id="PWA93533.1"/>
    </source>
</evidence>
<dbReference type="CDD" id="cd22160">
    <property type="entry name" value="F-box_AtFBL13-like"/>
    <property type="match status" value="1"/>
</dbReference>
<feature type="domain" description="F-box" evidence="1">
    <location>
        <begin position="20"/>
        <end position="60"/>
    </location>
</feature>
<dbReference type="InterPro" id="IPR055411">
    <property type="entry name" value="LRR_FXL15/At3g58940/PEG3-like"/>
</dbReference>
<dbReference type="InterPro" id="IPR053197">
    <property type="entry name" value="F-box_SCFL_complex_component"/>
</dbReference>
<dbReference type="Pfam" id="PF24758">
    <property type="entry name" value="LRR_At5g56370"/>
    <property type="match status" value="1"/>
</dbReference>
<dbReference type="InterPro" id="IPR053781">
    <property type="entry name" value="F-box_AtFBL13-like"/>
</dbReference>
<accession>A0A2U1Q6E1</accession>
<dbReference type="SUPFAM" id="SSF52047">
    <property type="entry name" value="RNI-like"/>
    <property type="match status" value="1"/>
</dbReference>
<dbReference type="InterPro" id="IPR032675">
    <property type="entry name" value="LRR_dom_sf"/>
</dbReference>
<dbReference type="InterPro" id="IPR036047">
    <property type="entry name" value="F-box-like_dom_sf"/>
</dbReference>
<keyword evidence="3" id="KW-1185">Reference proteome</keyword>
<organism evidence="2 3">
    <name type="scientific">Artemisia annua</name>
    <name type="common">Sweet wormwood</name>
    <dbReference type="NCBI Taxonomy" id="35608"/>
    <lineage>
        <taxon>Eukaryota</taxon>
        <taxon>Viridiplantae</taxon>
        <taxon>Streptophyta</taxon>
        <taxon>Embryophyta</taxon>
        <taxon>Tracheophyta</taxon>
        <taxon>Spermatophyta</taxon>
        <taxon>Magnoliopsida</taxon>
        <taxon>eudicotyledons</taxon>
        <taxon>Gunneridae</taxon>
        <taxon>Pentapetalae</taxon>
        <taxon>asterids</taxon>
        <taxon>campanulids</taxon>
        <taxon>Asterales</taxon>
        <taxon>Asteraceae</taxon>
        <taxon>Asteroideae</taxon>
        <taxon>Anthemideae</taxon>
        <taxon>Artemisiinae</taxon>
        <taxon>Artemisia</taxon>
    </lineage>
</organism>
<dbReference type="Proteomes" id="UP000245207">
    <property type="component" value="Unassembled WGS sequence"/>
</dbReference>
<protein>
    <submittedName>
        <fullName evidence="2">F-box domain, Leucine-rich repeat domain, L domain-like protein</fullName>
    </submittedName>
</protein>
<gene>
    <name evidence="2" type="ORF">CTI12_AA056980</name>
</gene>
<dbReference type="SUPFAM" id="SSF81383">
    <property type="entry name" value="F-box domain"/>
    <property type="match status" value="1"/>
</dbReference>
<dbReference type="EMBL" id="PKPP01000377">
    <property type="protein sequence ID" value="PWA93533.1"/>
    <property type="molecule type" value="Genomic_DNA"/>
</dbReference>
<evidence type="ECO:0000313" key="3">
    <source>
        <dbReference type="Proteomes" id="UP000245207"/>
    </source>
</evidence>
<dbReference type="Gene3D" id="3.80.10.10">
    <property type="entry name" value="Ribonuclease Inhibitor"/>
    <property type="match status" value="1"/>
</dbReference>
<dbReference type="PANTHER" id="PTHR34223:SF101">
    <property type="entry name" value="F-BOX DOMAIN-CONTAINING PROTEIN"/>
    <property type="match status" value="1"/>
</dbReference>
<evidence type="ECO:0000259" key="1">
    <source>
        <dbReference type="SMART" id="SM00256"/>
    </source>
</evidence>
<dbReference type="OrthoDB" id="1848700at2759"/>
<name>A0A2U1Q6E1_ARTAN</name>
<dbReference type="PANTHER" id="PTHR34223">
    <property type="entry name" value="OS11G0201299 PROTEIN"/>
    <property type="match status" value="1"/>
</dbReference>
<sequence>MESGCGKTSMNVQGDRLSNLPDDLIHKILSLVGIKLSVQTSALSSRWRYLWTSLPCLNFSSEDFKSLAKFSKFVTHVLSCRNNQIEVSSAKLSFHVYIDSQAFVKRILDYVISHNVKQLTVSCLPYMCAIELPLSLFSSQSLEHLTIAGHSSVSSVILTSTWELTSLTTLHIEYITFSDEVTAKDTGIFSKCANLKKLVLKVCSMAGSNGVDICHPGLSNLTLENGTLSTNVINVVAPQLKDLTVRNWRGLHLISAPELVSLRFEGLQSQWLKFSSYVFCSLENVDLCIIKECHYKPNKPDAHTIFDLLQQLHSVKYLTLNLEIFELLSPLMELISYQPSPFVNLKSLKVYPGDLLVKVLETIPAEVKKYLLDGSPSATFTEVSYEEMRALKSAESALNCMEELGVMLEKEKANIKTNIAHLDRVMTPVESQEPNMHEQDKMQINAWAILIQIYSCWKVLSDQIKDGKAKTFGIISNLCHIEELLTKLPASKSAQIETSFSRLYTEADVVMNAIMNSMKIQFDEKQSRLKEMKYAESALNYMVELREMLEHEKANMETNIAYMDRVMTPMECHEPNMHEQDKMQISKKMRNQIDSCWKDLRAQIEHGKSKTSDIISWLCRIEGLLTKLPESKGDQIEKSFSRLCTEADTVMNNIIDCVKIQSEEKRSRLSIYCHDLAMAVKPSF</sequence>
<comment type="caution">
    <text evidence="2">The sequence shown here is derived from an EMBL/GenBank/DDBJ whole genome shotgun (WGS) entry which is preliminary data.</text>
</comment>
<reference evidence="2 3" key="1">
    <citation type="journal article" date="2018" name="Mol. Plant">
        <title>The genome of Artemisia annua provides insight into the evolution of Asteraceae family and artemisinin biosynthesis.</title>
        <authorList>
            <person name="Shen Q."/>
            <person name="Zhang L."/>
            <person name="Liao Z."/>
            <person name="Wang S."/>
            <person name="Yan T."/>
            <person name="Shi P."/>
            <person name="Liu M."/>
            <person name="Fu X."/>
            <person name="Pan Q."/>
            <person name="Wang Y."/>
            <person name="Lv Z."/>
            <person name="Lu X."/>
            <person name="Zhang F."/>
            <person name="Jiang W."/>
            <person name="Ma Y."/>
            <person name="Chen M."/>
            <person name="Hao X."/>
            <person name="Li L."/>
            <person name="Tang Y."/>
            <person name="Lv G."/>
            <person name="Zhou Y."/>
            <person name="Sun X."/>
            <person name="Brodelius P.E."/>
            <person name="Rose J.K.C."/>
            <person name="Tang K."/>
        </authorList>
    </citation>
    <scope>NUCLEOTIDE SEQUENCE [LARGE SCALE GENOMIC DNA]</scope>
    <source>
        <strain evidence="3">cv. Huhao1</strain>
        <tissue evidence="2">Leaf</tissue>
    </source>
</reference>
<dbReference type="SMART" id="SM00256">
    <property type="entry name" value="FBOX"/>
    <property type="match status" value="1"/>
</dbReference>
<dbReference type="InterPro" id="IPR001810">
    <property type="entry name" value="F-box_dom"/>
</dbReference>
<proteinExistence type="predicted"/>
<dbReference type="Pfam" id="PF00646">
    <property type="entry name" value="F-box"/>
    <property type="match status" value="1"/>
</dbReference>
<dbReference type="AlphaFoldDB" id="A0A2U1Q6E1"/>